<dbReference type="OrthoDB" id="3598281at2759"/>
<evidence type="ECO:0000313" key="2">
    <source>
        <dbReference type="EMBL" id="PGH17735.1"/>
    </source>
</evidence>
<feature type="compositionally biased region" description="Polar residues" evidence="1">
    <location>
        <begin position="1"/>
        <end position="20"/>
    </location>
</feature>
<protein>
    <submittedName>
        <fullName evidence="2">Uncharacterized protein</fullName>
    </submittedName>
</protein>
<proteinExistence type="predicted"/>
<gene>
    <name evidence="2" type="ORF">AJ79_00876</name>
</gene>
<dbReference type="STRING" id="1447875.A0A2B7Y912"/>
<evidence type="ECO:0000313" key="3">
    <source>
        <dbReference type="Proteomes" id="UP000223968"/>
    </source>
</evidence>
<organism evidence="2 3">
    <name type="scientific">Helicocarpus griseus UAMH5409</name>
    <dbReference type="NCBI Taxonomy" id="1447875"/>
    <lineage>
        <taxon>Eukaryota</taxon>
        <taxon>Fungi</taxon>
        <taxon>Dikarya</taxon>
        <taxon>Ascomycota</taxon>
        <taxon>Pezizomycotina</taxon>
        <taxon>Eurotiomycetes</taxon>
        <taxon>Eurotiomycetidae</taxon>
        <taxon>Onygenales</taxon>
        <taxon>Ajellomycetaceae</taxon>
        <taxon>Helicocarpus</taxon>
    </lineage>
</organism>
<feature type="region of interest" description="Disordered" evidence="1">
    <location>
        <begin position="1"/>
        <end position="25"/>
    </location>
</feature>
<evidence type="ECO:0000256" key="1">
    <source>
        <dbReference type="SAM" id="MobiDB-lite"/>
    </source>
</evidence>
<dbReference type="PANTHER" id="PTHR36681">
    <property type="entry name" value="NUCLEAR GTPASE, GERMINAL CENTER-ASSOCIATED, TANDEM DUPLICATE 3"/>
    <property type="match status" value="1"/>
</dbReference>
<keyword evidence="3" id="KW-1185">Reference proteome</keyword>
<dbReference type="AlphaFoldDB" id="A0A2B7Y912"/>
<comment type="caution">
    <text evidence="2">The sequence shown here is derived from an EMBL/GenBank/DDBJ whole genome shotgun (WGS) entry which is preliminary data.</text>
</comment>
<reference evidence="2 3" key="1">
    <citation type="submission" date="2017-10" db="EMBL/GenBank/DDBJ databases">
        <title>Comparative genomics in systemic dimorphic fungi from Ajellomycetaceae.</title>
        <authorList>
            <person name="Munoz J.F."/>
            <person name="Mcewen J.G."/>
            <person name="Clay O.K."/>
            <person name="Cuomo C.A."/>
        </authorList>
    </citation>
    <scope>NUCLEOTIDE SEQUENCE [LARGE SCALE GENOMIC DNA]</scope>
    <source>
        <strain evidence="2 3">UAMH5409</strain>
    </source>
</reference>
<sequence length="188" mass="20315">MGLTATKQRLSLSPAQNGRTNGEKGDKCDYVVARAKAAAVYPKIPNVLELTVQELIENENVSNLLGKSIDFSDDDPVSFYERLQKYVDSKAKGRGKNTKGKHAAGGQKVHLHVKAPVLETGAVIVDLPGLQDSNAARAAVASRQMTLILTEAVDILDSDDEMDESIDVSDGPCLTIPDLENKLRDLEN</sequence>
<accession>A0A2B7Y912</accession>
<dbReference type="Proteomes" id="UP000223968">
    <property type="component" value="Unassembled WGS sequence"/>
</dbReference>
<name>A0A2B7Y912_9EURO</name>
<dbReference type="EMBL" id="PDNB01000008">
    <property type="protein sequence ID" value="PGH17735.1"/>
    <property type="molecule type" value="Genomic_DNA"/>
</dbReference>
<dbReference type="PANTHER" id="PTHR36681:SF3">
    <property type="entry name" value="NUCLEAR GTPASE, GERMINAL CENTER-ASSOCIATED, TANDEM DUPLICATE 3"/>
    <property type="match status" value="1"/>
</dbReference>